<keyword evidence="3" id="KW-1185">Reference proteome</keyword>
<gene>
    <name evidence="2" type="ORF">TIFTF001_037968</name>
</gene>
<reference evidence="2" key="1">
    <citation type="submission" date="2023-07" db="EMBL/GenBank/DDBJ databases">
        <title>draft genome sequence of fig (Ficus carica).</title>
        <authorList>
            <person name="Takahashi T."/>
            <person name="Nishimura K."/>
        </authorList>
    </citation>
    <scope>NUCLEOTIDE SEQUENCE</scope>
</reference>
<sequence length="141" mass="15226">MTNHPFPLYIPFPLSPLYAVTLILRHAAMSSDEAAAEIRPSEFLFCPILSQLVPLASPASKVLMATSDLQSHPHIRDPATGYSFSPDLVPNLTAPPSSASNAPIELARRRSGDRERGDPNLLHSRSLAPAVERRSTMASSA</sequence>
<comment type="caution">
    <text evidence="2">The sequence shown here is derived from an EMBL/GenBank/DDBJ whole genome shotgun (WGS) entry which is preliminary data.</text>
</comment>
<name>A0AA88JDA2_FICCA</name>
<feature type="compositionally biased region" description="Basic and acidic residues" evidence="1">
    <location>
        <begin position="106"/>
        <end position="118"/>
    </location>
</feature>
<organism evidence="2 3">
    <name type="scientific">Ficus carica</name>
    <name type="common">Common fig</name>
    <dbReference type="NCBI Taxonomy" id="3494"/>
    <lineage>
        <taxon>Eukaryota</taxon>
        <taxon>Viridiplantae</taxon>
        <taxon>Streptophyta</taxon>
        <taxon>Embryophyta</taxon>
        <taxon>Tracheophyta</taxon>
        <taxon>Spermatophyta</taxon>
        <taxon>Magnoliopsida</taxon>
        <taxon>eudicotyledons</taxon>
        <taxon>Gunneridae</taxon>
        <taxon>Pentapetalae</taxon>
        <taxon>rosids</taxon>
        <taxon>fabids</taxon>
        <taxon>Rosales</taxon>
        <taxon>Moraceae</taxon>
        <taxon>Ficeae</taxon>
        <taxon>Ficus</taxon>
    </lineage>
</organism>
<dbReference type="AlphaFoldDB" id="A0AA88JDA2"/>
<accession>A0AA88JDA2</accession>
<evidence type="ECO:0000313" key="2">
    <source>
        <dbReference type="EMBL" id="GMN68917.1"/>
    </source>
</evidence>
<proteinExistence type="predicted"/>
<evidence type="ECO:0000256" key="1">
    <source>
        <dbReference type="SAM" id="MobiDB-lite"/>
    </source>
</evidence>
<protein>
    <submittedName>
        <fullName evidence="2">Uncharacterized protein</fullName>
    </submittedName>
</protein>
<dbReference type="EMBL" id="BTGU01000730">
    <property type="protein sequence ID" value="GMN68917.1"/>
    <property type="molecule type" value="Genomic_DNA"/>
</dbReference>
<feature type="region of interest" description="Disordered" evidence="1">
    <location>
        <begin position="72"/>
        <end position="141"/>
    </location>
</feature>
<dbReference type="Proteomes" id="UP001187192">
    <property type="component" value="Unassembled WGS sequence"/>
</dbReference>
<evidence type="ECO:0000313" key="3">
    <source>
        <dbReference type="Proteomes" id="UP001187192"/>
    </source>
</evidence>